<accession>X1FYI0</accession>
<evidence type="ECO:0000313" key="1">
    <source>
        <dbReference type="EMBL" id="GAH50042.1"/>
    </source>
</evidence>
<comment type="caution">
    <text evidence="1">The sequence shown here is derived from an EMBL/GenBank/DDBJ whole genome shotgun (WGS) entry which is preliminary data.</text>
</comment>
<reference evidence="1" key="1">
    <citation type="journal article" date="2014" name="Front. Microbiol.">
        <title>High frequency of phylogenetically diverse reductive dehalogenase-homologous genes in deep subseafloor sedimentary metagenomes.</title>
        <authorList>
            <person name="Kawai M."/>
            <person name="Futagami T."/>
            <person name="Toyoda A."/>
            <person name="Takaki Y."/>
            <person name="Nishi S."/>
            <person name="Hori S."/>
            <person name="Arai W."/>
            <person name="Tsubouchi T."/>
            <person name="Morono Y."/>
            <person name="Uchiyama I."/>
            <person name="Ito T."/>
            <person name="Fujiyama A."/>
            <person name="Inagaki F."/>
            <person name="Takami H."/>
        </authorList>
    </citation>
    <scope>NUCLEOTIDE SEQUENCE</scope>
    <source>
        <strain evidence="1">Expedition CK06-06</strain>
    </source>
</reference>
<dbReference type="SUPFAM" id="SSF63829">
    <property type="entry name" value="Calcium-dependent phosphotriesterase"/>
    <property type="match status" value="1"/>
</dbReference>
<feature type="non-terminal residue" evidence="1">
    <location>
        <position position="259"/>
    </location>
</feature>
<protein>
    <submittedName>
        <fullName evidence="1">Uncharacterized protein</fullName>
    </submittedName>
</protein>
<dbReference type="Gene3D" id="2.130.10.10">
    <property type="entry name" value="YVTN repeat-like/Quinoprotein amine dehydrogenase"/>
    <property type="match status" value="1"/>
</dbReference>
<sequence length="259" mass="29922">MGDFTCWKKGKATYVTDYYYEVSHNYPNLYFDKKERIWNWGNRFVAKFEDGRWDRVEASLGSCWIIEDKKGNLFFIGKKTISCYKDGTFKTDIKMADIPLKTGDTAFKCCLWGEDKVLFIGYGNKGVEVLDLNTFEFDENIFRETSLFESNLYDLFRDRQGNAWILASNSKKAKNYFYIKVSAKDGTIEEILSTAAIKWDNHRNTQYPESVLCAADGAIYFGPPGDGVYIFRDGQVSHIGWKQGLAINKIDWVREGKDD</sequence>
<dbReference type="EMBL" id="BARU01017893">
    <property type="protein sequence ID" value="GAH50042.1"/>
    <property type="molecule type" value="Genomic_DNA"/>
</dbReference>
<dbReference type="InterPro" id="IPR015943">
    <property type="entry name" value="WD40/YVTN_repeat-like_dom_sf"/>
</dbReference>
<name>X1FYI0_9ZZZZ</name>
<dbReference type="AlphaFoldDB" id="X1FYI0"/>
<organism evidence="1">
    <name type="scientific">marine sediment metagenome</name>
    <dbReference type="NCBI Taxonomy" id="412755"/>
    <lineage>
        <taxon>unclassified sequences</taxon>
        <taxon>metagenomes</taxon>
        <taxon>ecological metagenomes</taxon>
    </lineage>
</organism>
<gene>
    <name evidence="1" type="ORF">S03H2_29627</name>
</gene>
<proteinExistence type="predicted"/>